<dbReference type="InterPro" id="IPR036875">
    <property type="entry name" value="Znf_CCHC_sf"/>
</dbReference>
<dbReference type="Pfam" id="PF03732">
    <property type="entry name" value="Retrotrans_gag"/>
    <property type="match status" value="1"/>
</dbReference>
<dbReference type="PROSITE" id="PS50158">
    <property type="entry name" value="ZF_CCHC"/>
    <property type="match status" value="1"/>
</dbReference>
<dbReference type="InterPro" id="IPR001878">
    <property type="entry name" value="Znf_CCHC"/>
</dbReference>
<keyword evidence="6" id="KW-1185">Reference proteome</keyword>
<proteinExistence type="predicted"/>
<accession>W4K0L4</accession>
<dbReference type="OrthoDB" id="10675742at2759"/>
<protein>
    <recommendedName>
        <fullName evidence="4">CCHC-type domain-containing protein</fullName>
    </recommendedName>
</protein>
<feature type="compositionally biased region" description="Acidic residues" evidence="3">
    <location>
        <begin position="301"/>
        <end position="312"/>
    </location>
</feature>
<dbReference type="HOGENOM" id="CLU_069180_0_0_1"/>
<dbReference type="PANTHER" id="PTHR15503:SF22">
    <property type="entry name" value="TRANSPOSON TY3-I GAG POLYPROTEIN"/>
    <property type="match status" value="1"/>
</dbReference>
<dbReference type="InterPro" id="IPR005162">
    <property type="entry name" value="Retrotrans_gag_dom"/>
</dbReference>
<dbReference type="GO" id="GO:0003676">
    <property type="term" value="F:nucleic acid binding"/>
    <property type="evidence" value="ECO:0007669"/>
    <property type="project" value="InterPro"/>
</dbReference>
<dbReference type="RefSeq" id="XP_009548989.1">
    <property type="nucleotide sequence ID" value="XM_009550694.1"/>
</dbReference>
<dbReference type="InterPro" id="IPR032567">
    <property type="entry name" value="RTL1-rel"/>
</dbReference>
<feature type="domain" description="CCHC-type" evidence="4">
    <location>
        <begin position="260"/>
        <end position="276"/>
    </location>
</feature>
<feature type="region of interest" description="Disordered" evidence="3">
    <location>
        <begin position="272"/>
        <end position="317"/>
    </location>
</feature>
<keyword evidence="1" id="KW-0507">mRNA processing</keyword>
<dbReference type="GO" id="GO:0006397">
    <property type="term" value="P:mRNA processing"/>
    <property type="evidence" value="ECO:0007669"/>
    <property type="project" value="UniProtKB-KW"/>
</dbReference>
<dbReference type="PANTHER" id="PTHR15503">
    <property type="entry name" value="LDOC1 RELATED"/>
    <property type="match status" value="1"/>
</dbReference>
<keyword evidence="2" id="KW-0863">Zinc-finger</keyword>
<reference evidence="5 6" key="1">
    <citation type="journal article" date="2012" name="New Phytol.">
        <title>Insight into trade-off between wood decay and parasitism from the genome of a fungal forest pathogen.</title>
        <authorList>
            <person name="Olson A."/>
            <person name="Aerts A."/>
            <person name="Asiegbu F."/>
            <person name="Belbahri L."/>
            <person name="Bouzid O."/>
            <person name="Broberg A."/>
            <person name="Canback B."/>
            <person name="Coutinho P.M."/>
            <person name="Cullen D."/>
            <person name="Dalman K."/>
            <person name="Deflorio G."/>
            <person name="van Diepen L.T."/>
            <person name="Dunand C."/>
            <person name="Duplessis S."/>
            <person name="Durling M."/>
            <person name="Gonthier P."/>
            <person name="Grimwood J."/>
            <person name="Fossdal C.G."/>
            <person name="Hansson D."/>
            <person name="Henrissat B."/>
            <person name="Hietala A."/>
            <person name="Himmelstrand K."/>
            <person name="Hoffmeister D."/>
            <person name="Hogberg N."/>
            <person name="James T.Y."/>
            <person name="Karlsson M."/>
            <person name="Kohler A."/>
            <person name="Kues U."/>
            <person name="Lee Y.H."/>
            <person name="Lin Y.C."/>
            <person name="Lind M."/>
            <person name="Lindquist E."/>
            <person name="Lombard V."/>
            <person name="Lucas S."/>
            <person name="Lunden K."/>
            <person name="Morin E."/>
            <person name="Murat C."/>
            <person name="Park J."/>
            <person name="Raffaello T."/>
            <person name="Rouze P."/>
            <person name="Salamov A."/>
            <person name="Schmutz J."/>
            <person name="Solheim H."/>
            <person name="Stahlberg J."/>
            <person name="Velez H."/>
            <person name="de Vries R.P."/>
            <person name="Wiebenga A."/>
            <person name="Woodward S."/>
            <person name="Yakovlev I."/>
            <person name="Garbelotto M."/>
            <person name="Martin F."/>
            <person name="Grigoriev I.V."/>
            <person name="Stenlid J."/>
        </authorList>
    </citation>
    <scope>NUCLEOTIDE SEQUENCE [LARGE SCALE GENOMIC DNA]</scope>
    <source>
        <strain evidence="5 6">TC 32-1</strain>
    </source>
</reference>
<dbReference type="InParanoid" id="W4K0L4"/>
<gene>
    <name evidence="5" type="ORF">HETIRDRAFT_324289</name>
</gene>
<name>W4K0L4_HETIT</name>
<keyword evidence="2" id="KW-0862">Zinc</keyword>
<evidence type="ECO:0000256" key="3">
    <source>
        <dbReference type="SAM" id="MobiDB-lite"/>
    </source>
</evidence>
<sequence length="345" mass="40376">MSTNPRNPESKGPAMAKPTPFDRNRKRTEQFLHEIDLMILARKYDFPDEFAKIAYALSYMKGGSAGIWSRNFTKSRNEADDWALYTWKETPEKTSVRKKISTDFEEFNKTSDARDKLARINQGKESFNAYLQLFEQIAELSGVDLETKKTHFLRGLKWELARGIYQDPAKQDTWEELVAKAKRHETMRIEEMRARDLRQGKYQVFTPSNYYSNIAPPRQERESQYVPMDVDAAEMEADAICTRFKKLTPEERSRLAKEGKCFYCKKPGHMARGCPSRPKQRFPPPSRGRFQPKRRMMRAMEEEEGGDEEDQEEGKQRVAHIQQMMMGLSMDEIEEVRAFSESKNF</sequence>
<dbReference type="KEGG" id="hir:HETIRDRAFT_324289"/>
<evidence type="ECO:0000256" key="1">
    <source>
        <dbReference type="ARBA" id="ARBA00022664"/>
    </source>
</evidence>
<dbReference type="GO" id="GO:0008270">
    <property type="term" value="F:zinc ion binding"/>
    <property type="evidence" value="ECO:0007669"/>
    <property type="project" value="UniProtKB-KW"/>
</dbReference>
<evidence type="ECO:0000259" key="4">
    <source>
        <dbReference type="PROSITE" id="PS50158"/>
    </source>
</evidence>
<dbReference type="Pfam" id="PF00098">
    <property type="entry name" value="zf-CCHC"/>
    <property type="match status" value="1"/>
</dbReference>
<dbReference type="GeneID" id="20671039"/>
<organism evidence="5 6">
    <name type="scientific">Heterobasidion irregulare (strain TC 32-1)</name>
    <dbReference type="NCBI Taxonomy" id="747525"/>
    <lineage>
        <taxon>Eukaryota</taxon>
        <taxon>Fungi</taxon>
        <taxon>Dikarya</taxon>
        <taxon>Basidiomycota</taxon>
        <taxon>Agaricomycotina</taxon>
        <taxon>Agaricomycetes</taxon>
        <taxon>Russulales</taxon>
        <taxon>Bondarzewiaceae</taxon>
        <taxon>Heterobasidion</taxon>
        <taxon>Heterobasidion annosum species complex</taxon>
    </lineage>
</organism>
<evidence type="ECO:0000256" key="2">
    <source>
        <dbReference type="PROSITE-ProRule" id="PRU00047"/>
    </source>
</evidence>
<dbReference type="EMBL" id="KI925461">
    <property type="protein sequence ID" value="ETW78671.1"/>
    <property type="molecule type" value="Genomic_DNA"/>
</dbReference>
<dbReference type="Proteomes" id="UP000030671">
    <property type="component" value="Unassembled WGS sequence"/>
</dbReference>
<dbReference type="SMART" id="SM00343">
    <property type="entry name" value="ZnF_C2HC"/>
    <property type="match status" value="1"/>
</dbReference>
<evidence type="ECO:0000313" key="5">
    <source>
        <dbReference type="EMBL" id="ETW78671.1"/>
    </source>
</evidence>
<keyword evidence="2" id="KW-0479">Metal-binding</keyword>
<evidence type="ECO:0000313" key="6">
    <source>
        <dbReference type="Proteomes" id="UP000030671"/>
    </source>
</evidence>
<dbReference type="eggNOG" id="KOG0017">
    <property type="taxonomic scope" value="Eukaryota"/>
</dbReference>
<feature type="region of interest" description="Disordered" evidence="3">
    <location>
        <begin position="1"/>
        <end position="25"/>
    </location>
</feature>
<dbReference type="AlphaFoldDB" id="W4K0L4"/>
<dbReference type="SUPFAM" id="SSF57756">
    <property type="entry name" value="Retrovirus zinc finger-like domains"/>
    <property type="match status" value="1"/>
</dbReference>
<dbReference type="Gene3D" id="4.10.60.10">
    <property type="entry name" value="Zinc finger, CCHC-type"/>
    <property type="match status" value="1"/>
</dbReference>